<feature type="transmembrane region" description="Helical" evidence="1">
    <location>
        <begin position="147"/>
        <end position="168"/>
    </location>
</feature>
<feature type="transmembrane region" description="Helical" evidence="1">
    <location>
        <begin position="12"/>
        <end position="34"/>
    </location>
</feature>
<keyword evidence="3" id="KW-1185">Reference proteome</keyword>
<feature type="transmembrane region" description="Helical" evidence="1">
    <location>
        <begin position="121"/>
        <end position="142"/>
    </location>
</feature>
<proteinExistence type="predicted"/>
<evidence type="ECO:0000313" key="2">
    <source>
        <dbReference type="EMBL" id="CAE1161875.1"/>
    </source>
</evidence>
<keyword evidence="1" id="KW-1133">Transmembrane helix</keyword>
<dbReference type="AlphaFoldDB" id="A0A812AXR9"/>
<feature type="transmembrane region" description="Helical" evidence="1">
    <location>
        <begin position="174"/>
        <end position="194"/>
    </location>
</feature>
<dbReference type="Proteomes" id="UP000597762">
    <property type="component" value="Unassembled WGS sequence"/>
</dbReference>
<name>A0A812AXR9_ACAPH</name>
<evidence type="ECO:0000313" key="3">
    <source>
        <dbReference type="Proteomes" id="UP000597762"/>
    </source>
</evidence>
<organism evidence="2 3">
    <name type="scientific">Acanthosepion pharaonis</name>
    <name type="common">Pharaoh cuttlefish</name>
    <name type="synonym">Sepia pharaonis</name>
    <dbReference type="NCBI Taxonomy" id="158019"/>
    <lineage>
        <taxon>Eukaryota</taxon>
        <taxon>Metazoa</taxon>
        <taxon>Spiralia</taxon>
        <taxon>Lophotrochozoa</taxon>
        <taxon>Mollusca</taxon>
        <taxon>Cephalopoda</taxon>
        <taxon>Coleoidea</taxon>
        <taxon>Decapodiformes</taxon>
        <taxon>Sepiida</taxon>
        <taxon>Sepiina</taxon>
        <taxon>Sepiidae</taxon>
        <taxon>Acanthosepion</taxon>
    </lineage>
</organism>
<feature type="transmembrane region" description="Helical" evidence="1">
    <location>
        <begin position="79"/>
        <end position="101"/>
    </location>
</feature>
<dbReference type="EMBL" id="CAHIKZ030000225">
    <property type="protein sequence ID" value="CAE1161875.1"/>
    <property type="molecule type" value="Genomic_DNA"/>
</dbReference>
<reference evidence="2" key="1">
    <citation type="submission" date="2021-01" db="EMBL/GenBank/DDBJ databases">
        <authorList>
            <person name="Li R."/>
            <person name="Bekaert M."/>
        </authorList>
    </citation>
    <scope>NUCLEOTIDE SEQUENCE</scope>
    <source>
        <strain evidence="2">Farmed</strain>
    </source>
</reference>
<keyword evidence="1" id="KW-0472">Membrane</keyword>
<feature type="transmembrane region" description="Helical" evidence="1">
    <location>
        <begin position="224"/>
        <end position="243"/>
    </location>
</feature>
<gene>
    <name evidence="2" type="ORF">SPHA_7046</name>
</gene>
<feature type="transmembrane region" description="Helical" evidence="1">
    <location>
        <begin position="46"/>
        <end position="67"/>
    </location>
</feature>
<accession>A0A812AXR9</accession>
<protein>
    <submittedName>
        <fullName evidence="2">Uncharacterized protein</fullName>
    </submittedName>
</protein>
<sequence length="261" mass="30635">MFFFLTSKQPPFTHLWFYFLSFFIRSLPLSLSLALSPHPLSILSSYSYFCHAPFTPTSYSFILFKYSSVMFSVSSSLRIYLLFISFVLFLLSSSHEITLSLPLSLPPSLSLSPSLTPFRFFAPFFLSFYIPYSGIISSFVIFFKLLFFFLFFFLLFFLSFFSSFFLLYTFLSFYLSYFLSFSFITVLFFSYFLYFFSHNSLRIFVCLISFSSHIPIPINRFSLSLSLSLFLSCSLFHFLLFCLSNSRSFYSSISPPFPLFH</sequence>
<comment type="caution">
    <text evidence="2">The sequence shown here is derived from an EMBL/GenBank/DDBJ whole genome shotgun (WGS) entry which is preliminary data.</text>
</comment>
<evidence type="ECO:0000256" key="1">
    <source>
        <dbReference type="SAM" id="Phobius"/>
    </source>
</evidence>
<keyword evidence="1" id="KW-0812">Transmembrane</keyword>